<sequence length="62" mass="6953">MPWRWSEPGPKSRAGRGFGTKVAAQDSAIYTAFGKLPDDAAQRDRLWDSLAGIGWAVRWYQV</sequence>
<comment type="caution">
    <text evidence="1">The sequence shown here is derived from an EMBL/GenBank/DDBJ whole genome shotgun (WGS) entry which is preliminary data.</text>
</comment>
<gene>
    <name evidence="1" type="ORF">QO034_06500</name>
</gene>
<evidence type="ECO:0000313" key="1">
    <source>
        <dbReference type="EMBL" id="MDK3072754.1"/>
    </source>
</evidence>
<dbReference type="RefSeq" id="WP_284484689.1">
    <property type="nucleotide sequence ID" value="NZ_JASNJE010000005.1"/>
</dbReference>
<dbReference type="Proteomes" id="UP001227126">
    <property type="component" value="Unassembled WGS sequence"/>
</dbReference>
<evidence type="ECO:0000313" key="2">
    <source>
        <dbReference type="Proteomes" id="UP001227126"/>
    </source>
</evidence>
<reference evidence="1 2" key="1">
    <citation type="submission" date="2023-05" db="EMBL/GenBank/DDBJ databases">
        <title>Sedimentitalea sp. nov. JM2-8.</title>
        <authorList>
            <person name="Huang J."/>
        </authorList>
    </citation>
    <scope>NUCLEOTIDE SEQUENCE [LARGE SCALE GENOMIC DNA]</scope>
    <source>
        <strain evidence="1 2">JM2-8</strain>
    </source>
</reference>
<accession>A0ABT7FCC3</accession>
<organism evidence="1 2">
    <name type="scientific">Sedimentitalea xiamensis</name>
    <dbReference type="NCBI Taxonomy" id="3050037"/>
    <lineage>
        <taxon>Bacteria</taxon>
        <taxon>Pseudomonadati</taxon>
        <taxon>Pseudomonadota</taxon>
        <taxon>Alphaproteobacteria</taxon>
        <taxon>Rhodobacterales</taxon>
        <taxon>Paracoccaceae</taxon>
        <taxon>Sedimentitalea</taxon>
    </lineage>
</organism>
<dbReference type="EMBL" id="JASNJE010000005">
    <property type="protein sequence ID" value="MDK3072754.1"/>
    <property type="molecule type" value="Genomic_DNA"/>
</dbReference>
<proteinExistence type="predicted"/>
<keyword evidence="2" id="KW-1185">Reference proteome</keyword>
<protein>
    <submittedName>
        <fullName evidence="1">Uncharacterized protein</fullName>
    </submittedName>
</protein>
<name>A0ABT7FCC3_9RHOB</name>